<dbReference type="SUPFAM" id="SSF56349">
    <property type="entry name" value="DNA breaking-rejoining enzymes"/>
    <property type="match status" value="1"/>
</dbReference>
<keyword evidence="5" id="KW-1185">Reference proteome</keyword>
<keyword evidence="1" id="KW-0233">DNA recombination</keyword>
<evidence type="ECO:0000313" key="5">
    <source>
        <dbReference type="Proteomes" id="UP000244817"/>
    </source>
</evidence>
<protein>
    <submittedName>
        <fullName evidence="4">Integrase</fullName>
    </submittedName>
</protein>
<feature type="region of interest" description="Disordered" evidence="3">
    <location>
        <begin position="297"/>
        <end position="320"/>
    </location>
</feature>
<dbReference type="Proteomes" id="UP000244817">
    <property type="component" value="Unassembled WGS sequence"/>
</dbReference>
<gene>
    <name evidence="4" type="ORF">DC363_16305</name>
</gene>
<dbReference type="AlphaFoldDB" id="A0A2T7FSV6"/>
<dbReference type="InterPro" id="IPR013762">
    <property type="entry name" value="Integrase-like_cat_sf"/>
</dbReference>
<dbReference type="GO" id="GO:0006310">
    <property type="term" value="P:DNA recombination"/>
    <property type="evidence" value="ECO:0007669"/>
    <property type="project" value="UniProtKB-KW"/>
</dbReference>
<feature type="coiled-coil region" evidence="2">
    <location>
        <begin position="136"/>
        <end position="163"/>
    </location>
</feature>
<accession>A0A2T7FSV6</accession>
<feature type="region of interest" description="Disordered" evidence="3">
    <location>
        <begin position="1"/>
        <end position="35"/>
    </location>
</feature>
<feature type="compositionally biased region" description="Polar residues" evidence="3">
    <location>
        <begin position="1"/>
        <end position="16"/>
    </location>
</feature>
<dbReference type="InterPro" id="IPR011010">
    <property type="entry name" value="DNA_brk_join_enz"/>
</dbReference>
<evidence type="ECO:0000313" key="4">
    <source>
        <dbReference type="EMBL" id="PVA05257.1"/>
    </source>
</evidence>
<reference evidence="4 5" key="1">
    <citation type="submission" date="2018-04" db="EMBL/GenBank/DDBJ databases">
        <title>Pelagivirga bohaiensis gen. nov., sp. nov., a bacterium isolated from the Bohai Sea.</title>
        <authorList>
            <person name="Ji X."/>
        </authorList>
    </citation>
    <scope>NUCLEOTIDE SEQUENCE [LARGE SCALE GENOMIC DNA]</scope>
    <source>
        <strain evidence="4 5">BH-SD16</strain>
    </source>
</reference>
<comment type="caution">
    <text evidence="4">The sequence shown here is derived from an EMBL/GenBank/DDBJ whole genome shotgun (WGS) entry which is preliminary data.</text>
</comment>
<organism evidence="4 5">
    <name type="scientific">Thalassorhabdomicrobium marinisediminis</name>
    <dbReference type="NCBI Taxonomy" id="2170577"/>
    <lineage>
        <taxon>Bacteria</taxon>
        <taxon>Pseudomonadati</taxon>
        <taxon>Pseudomonadota</taxon>
        <taxon>Alphaproteobacteria</taxon>
        <taxon>Rhodobacterales</taxon>
        <taxon>Paracoccaceae</taxon>
        <taxon>Thalassorhabdomicrobium</taxon>
    </lineage>
</organism>
<evidence type="ECO:0000256" key="1">
    <source>
        <dbReference type="ARBA" id="ARBA00023172"/>
    </source>
</evidence>
<keyword evidence="2" id="KW-0175">Coiled coil</keyword>
<evidence type="ECO:0000256" key="3">
    <source>
        <dbReference type="SAM" id="MobiDB-lite"/>
    </source>
</evidence>
<name>A0A2T7FSV6_9RHOB</name>
<dbReference type="Gene3D" id="1.10.443.10">
    <property type="entry name" value="Intergrase catalytic core"/>
    <property type="match status" value="1"/>
</dbReference>
<dbReference type="GO" id="GO:0003677">
    <property type="term" value="F:DNA binding"/>
    <property type="evidence" value="ECO:0007669"/>
    <property type="project" value="InterPro"/>
</dbReference>
<evidence type="ECO:0000256" key="2">
    <source>
        <dbReference type="SAM" id="Coils"/>
    </source>
</evidence>
<dbReference type="GO" id="GO:0015074">
    <property type="term" value="P:DNA integration"/>
    <property type="evidence" value="ECO:0007669"/>
    <property type="project" value="InterPro"/>
</dbReference>
<dbReference type="OrthoDB" id="7222937at2"/>
<proteinExistence type="predicted"/>
<sequence length="740" mass="83448">MSRHVSQSERTVTHAVTQGAPRPRYQPKRKRPYSAGPYLMRRGRIFYFRKRLPLIGSNRHSNLFLCLSLGTDLPFDAVMRAAALLTVYEQEEEYIVDALTTGTLSAEDIKVILSEKLRTQLKRIQDLPVATQGQTEDQLDARIEALEAENKSLRRAARQANWTSVQDSLYAAAKQVGLDVPDEIDADFGRQALSLKKRINEIEIDVLDGDDVRHAARPLLEEYRAADFDSFVTNPVTADAAFAMVDELHPSNGMKRINKTLKGVYTEFFGNVPPQTINLARQEEFFEWLSRFPRSNGRSHGRNAWTNRKEANGEGPQGTDISKTEEISAADAHDHIVTEQIRDLQDISSAEKRARLAELLTPRLTLKTLEKYRDSLNRLFKATRALGGDAPVAVSYKKLENIIKKQKSEDELSIRVTKPKTRLPWSKERLAAFLTSPLFTGSASIHRRWQNGQVVTRDATYWVPLLVLTLGSRIKEILHLKKFDVRVRDGELCLALNWGPEDSGKTESARRILPVPQLLLQLGFAEWFRNLPEDQMMLFPEALARSESGDVVSAFGKHLRRILDHLGLADFDEDFYASRKTLSSMLDKAGVSEGRRQAIAGHSQGTILNCHYTAHNVEQLKSALDEADFKLEISHNPKLGFPVIRKCHLAGQTMLDLEVTLSEDHKVEKLVVRDSKADESMLEYDTMTESSAADRQKAAQDLTELAKSYSLRMPSNSERRKAVEHLMAYADMANSASQSA</sequence>
<dbReference type="EMBL" id="QCYG01000013">
    <property type="protein sequence ID" value="PVA05257.1"/>
    <property type="molecule type" value="Genomic_DNA"/>
</dbReference>